<evidence type="ECO:0000313" key="1">
    <source>
        <dbReference type="EMBL" id="GLQ54268.1"/>
    </source>
</evidence>
<name>A0ABQ5W2L0_9HYPH</name>
<sequence>MTTFTTQSTVASVLNTVGSLIDGYRVRRAQRLALVALMEMDPSRLDDLGISIEDVRDAVTGTLPAGPRLEARRTARALNWTPNAVSAA</sequence>
<gene>
    <name evidence="1" type="ORF">GCM10010862_15270</name>
</gene>
<organism evidence="1 2">
    <name type="scientific">Devosia nitrariae</name>
    <dbReference type="NCBI Taxonomy" id="2071872"/>
    <lineage>
        <taxon>Bacteria</taxon>
        <taxon>Pseudomonadati</taxon>
        <taxon>Pseudomonadota</taxon>
        <taxon>Alphaproteobacteria</taxon>
        <taxon>Hyphomicrobiales</taxon>
        <taxon>Devosiaceae</taxon>
        <taxon>Devosia</taxon>
    </lineage>
</organism>
<proteinExistence type="predicted"/>
<dbReference type="RefSeq" id="WP_284339703.1">
    <property type="nucleotide sequence ID" value="NZ_BSNS01000007.1"/>
</dbReference>
<dbReference type="EMBL" id="BSNS01000007">
    <property type="protein sequence ID" value="GLQ54268.1"/>
    <property type="molecule type" value="Genomic_DNA"/>
</dbReference>
<evidence type="ECO:0000313" key="2">
    <source>
        <dbReference type="Proteomes" id="UP001156691"/>
    </source>
</evidence>
<comment type="caution">
    <text evidence="1">The sequence shown here is derived from an EMBL/GenBank/DDBJ whole genome shotgun (WGS) entry which is preliminary data.</text>
</comment>
<dbReference type="Proteomes" id="UP001156691">
    <property type="component" value="Unassembled WGS sequence"/>
</dbReference>
<evidence type="ECO:0008006" key="3">
    <source>
        <dbReference type="Google" id="ProtNLM"/>
    </source>
</evidence>
<keyword evidence="2" id="KW-1185">Reference proteome</keyword>
<protein>
    <recommendedName>
        <fullName evidence="3">DUF1127 domain-containing protein</fullName>
    </recommendedName>
</protein>
<reference evidence="2" key="1">
    <citation type="journal article" date="2019" name="Int. J. Syst. Evol. Microbiol.">
        <title>The Global Catalogue of Microorganisms (GCM) 10K type strain sequencing project: providing services to taxonomists for standard genome sequencing and annotation.</title>
        <authorList>
            <consortium name="The Broad Institute Genomics Platform"/>
            <consortium name="The Broad Institute Genome Sequencing Center for Infectious Disease"/>
            <person name="Wu L."/>
            <person name="Ma J."/>
        </authorList>
    </citation>
    <scope>NUCLEOTIDE SEQUENCE [LARGE SCALE GENOMIC DNA]</scope>
    <source>
        <strain evidence="2">NBRC 112416</strain>
    </source>
</reference>
<accession>A0ABQ5W2L0</accession>